<keyword evidence="1" id="KW-0175">Coiled coil</keyword>
<feature type="coiled-coil region" evidence="1">
    <location>
        <begin position="95"/>
        <end position="635"/>
    </location>
</feature>
<comment type="caution">
    <text evidence="3">The sequence shown here is derived from an EMBL/GenBank/DDBJ whole genome shotgun (WGS) entry which is preliminary data.</text>
</comment>
<feature type="region of interest" description="Disordered" evidence="2">
    <location>
        <begin position="637"/>
        <end position="676"/>
    </location>
</feature>
<gene>
    <name evidence="3" type="ORF">JRO89_XS09G0155900</name>
</gene>
<evidence type="ECO:0000256" key="2">
    <source>
        <dbReference type="SAM" id="MobiDB-lite"/>
    </source>
</evidence>
<evidence type="ECO:0000313" key="3">
    <source>
        <dbReference type="EMBL" id="KAH7565185.1"/>
    </source>
</evidence>
<evidence type="ECO:0008006" key="5">
    <source>
        <dbReference type="Google" id="ProtNLM"/>
    </source>
</evidence>
<dbReference type="PANTHER" id="PTHR43941:SF5">
    <property type="entry name" value="ELKS_RAB6-INTERACTING_CAST FAMILY PROTEIN"/>
    <property type="match status" value="1"/>
</dbReference>
<organism evidence="3 4">
    <name type="scientific">Xanthoceras sorbifolium</name>
    <dbReference type="NCBI Taxonomy" id="99658"/>
    <lineage>
        <taxon>Eukaryota</taxon>
        <taxon>Viridiplantae</taxon>
        <taxon>Streptophyta</taxon>
        <taxon>Embryophyta</taxon>
        <taxon>Tracheophyta</taxon>
        <taxon>Spermatophyta</taxon>
        <taxon>Magnoliopsida</taxon>
        <taxon>eudicotyledons</taxon>
        <taxon>Gunneridae</taxon>
        <taxon>Pentapetalae</taxon>
        <taxon>rosids</taxon>
        <taxon>malvids</taxon>
        <taxon>Sapindales</taxon>
        <taxon>Sapindaceae</taxon>
        <taxon>Xanthoceroideae</taxon>
        <taxon>Xanthoceras</taxon>
    </lineage>
</organism>
<feature type="region of interest" description="Disordered" evidence="2">
    <location>
        <begin position="45"/>
        <end position="65"/>
    </location>
</feature>
<evidence type="ECO:0000313" key="4">
    <source>
        <dbReference type="Proteomes" id="UP000827721"/>
    </source>
</evidence>
<feature type="compositionally biased region" description="Basic and acidic residues" evidence="2">
    <location>
        <begin position="55"/>
        <end position="64"/>
    </location>
</feature>
<reference evidence="3 4" key="1">
    <citation type="submission" date="2021-02" db="EMBL/GenBank/DDBJ databases">
        <title>Plant Genome Project.</title>
        <authorList>
            <person name="Zhang R.-G."/>
        </authorList>
    </citation>
    <scope>NUCLEOTIDE SEQUENCE [LARGE SCALE GENOMIC DNA]</scope>
    <source>
        <tissue evidence="3">Leaves</tissue>
    </source>
</reference>
<feature type="compositionally biased region" description="Polar residues" evidence="2">
    <location>
        <begin position="637"/>
        <end position="648"/>
    </location>
</feature>
<dbReference type="EMBL" id="JAFEMO010000009">
    <property type="protein sequence ID" value="KAH7565185.1"/>
    <property type="molecule type" value="Genomic_DNA"/>
</dbReference>
<dbReference type="Proteomes" id="UP000827721">
    <property type="component" value="Unassembled WGS sequence"/>
</dbReference>
<keyword evidence="4" id="KW-1185">Reference proteome</keyword>
<name>A0ABQ8HLF9_9ROSI</name>
<sequence length="676" mass="76239">MASMRPEEPNKSVFSKRRAILLVGISVLPLLQLRARALEGLASKESELNTTEGSQKAEELHRESPSNPFLSLLNGLGIFGTSVLGALYALAQNDKKATDATIESMKAKLKEKEAAILSLGKEFESKLQNEQEERTKQLEMAKEAKQSLMNQLNSANSTIRGLGQELKNEKKLIDELKVEIDDLQAKLLRAGEDKRALEEKLKEKIDSIEVLQDRVNLISLELRDMDDNVQKLSSSLAEKELELKILNSTYKQTKDELAKADSEIQVLSDELQKNKKELESKNSEVDELNARVSSLIVEQDESKRKIDAVQKEYNDLKLSSEKKAALDAKLLEEREEELHRLKEKLEVALNEASENQAIVAKLTQEKAELRKMLDAELSNVKNLKHELQITMETLGKTRNEASDLAKQLKQSKNLCAELESEMSRVQAEFAEARRTFQNSLDEAKRGGEVLASELTAAKELLKNTTEELQIVSHELAAAAENRDSLQKELVDVYKKVEAAANDLKEEKKVVSSLNKELQTLEKQILKDKESRKSLETDLEEATKSLDEMNRNALTLSKNLEKANFQISSLEDEKEVLYKSLTEQKNIAKEALENMEDAHNLVMRLGKERENLDKRAKKLEEEVAAAKGEILRLRSQVNSSKTLVNNRNPQKSEDENNVTVTAKRTGRRRKSSSEADS</sequence>
<protein>
    <recommendedName>
        <fullName evidence="5">MAR-binding filament-like protein 1-1</fullName>
    </recommendedName>
</protein>
<accession>A0ABQ8HLF9</accession>
<evidence type="ECO:0000256" key="1">
    <source>
        <dbReference type="SAM" id="Coils"/>
    </source>
</evidence>
<dbReference type="PANTHER" id="PTHR43941">
    <property type="entry name" value="STRUCTURAL MAINTENANCE OF CHROMOSOMES PROTEIN 2"/>
    <property type="match status" value="1"/>
</dbReference>
<proteinExistence type="predicted"/>
<dbReference type="Gene3D" id="1.10.287.1490">
    <property type="match status" value="1"/>
</dbReference>